<gene>
    <name evidence="2" type="ORF">GCM10011578_076020</name>
</gene>
<reference evidence="2" key="2">
    <citation type="submission" date="2020-09" db="EMBL/GenBank/DDBJ databases">
        <authorList>
            <person name="Sun Q."/>
            <person name="Zhou Y."/>
        </authorList>
    </citation>
    <scope>NUCLEOTIDE SEQUENCE</scope>
    <source>
        <strain evidence="2">CGMCC 4.7110</strain>
    </source>
</reference>
<comment type="caution">
    <text evidence="2">The sequence shown here is derived from an EMBL/GenBank/DDBJ whole genome shotgun (WGS) entry which is preliminary data.</text>
</comment>
<dbReference type="PANTHER" id="PTHR45527:SF1">
    <property type="entry name" value="FATTY ACID SYNTHASE"/>
    <property type="match status" value="1"/>
</dbReference>
<sequence>MPVARGTRRPLDSAQFGIWFAVQLAPHSPWHNLAEGMEIHGPVDEVLFEQAFRRVIEDHDALRVVFREDEEGMPEQTVLDRLDWSLDVIDMSAEDDPRESALAWMDDEAATPVDLAAGPPFTSVLLRLSADAYIWYKRMHHIMVDGHGIHVVTRRAADVYSRLVAGEPVPEADPGGVAELVDEDIAYRASGRFEADRVFWNERLHGLGDPPTLSDRAPGPETYHCLRSVRLVSQEQVTRYRSAARACATTWAALVNAATAAYLHRCTGATDISIGNPVSGRKGQRRTVGMTSSYVPLRLSLTERTTAAELTRSATRGLRDIMKHQRYRYEDIRRDLRLTQSARPVIGPTISFLPFRDFEMSFGGHRVTGHTVSFGSSVRDMAVNVFERGGDRGAEFFFDADPAAYTQEELDQHADRFIRFVDAFAAAPETPIGALPV</sequence>
<dbReference type="SUPFAM" id="SSF52777">
    <property type="entry name" value="CoA-dependent acyltransferases"/>
    <property type="match status" value="2"/>
</dbReference>
<dbReference type="GO" id="GO:0009366">
    <property type="term" value="C:enterobactin synthetase complex"/>
    <property type="evidence" value="ECO:0007669"/>
    <property type="project" value="TreeGrafter"/>
</dbReference>
<organism evidence="2 3">
    <name type="scientific">Streptomyces fuscichromogenes</name>
    <dbReference type="NCBI Taxonomy" id="1324013"/>
    <lineage>
        <taxon>Bacteria</taxon>
        <taxon>Bacillati</taxon>
        <taxon>Actinomycetota</taxon>
        <taxon>Actinomycetes</taxon>
        <taxon>Kitasatosporales</taxon>
        <taxon>Streptomycetaceae</taxon>
        <taxon>Streptomyces</taxon>
    </lineage>
</organism>
<proteinExistence type="predicted"/>
<dbReference type="Proteomes" id="UP000653411">
    <property type="component" value="Unassembled WGS sequence"/>
</dbReference>
<dbReference type="Pfam" id="PF00668">
    <property type="entry name" value="Condensation"/>
    <property type="match status" value="1"/>
</dbReference>
<dbReference type="AlphaFoldDB" id="A0A918CVF9"/>
<dbReference type="GO" id="GO:0043041">
    <property type="term" value="P:amino acid activation for nonribosomal peptide biosynthetic process"/>
    <property type="evidence" value="ECO:0007669"/>
    <property type="project" value="TreeGrafter"/>
</dbReference>
<dbReference type="PANTHER" id="PTHR45527">
    <property type="entry name" value="NONRIBOSOMAL PEPTIDE SYNTHETASE"/>
    <property type="match status" value="1"/>
</dbReference>
<dbReference type="Gene3D" id="3.30.559.30">
    <property type="entry name" value="Nonribosomal peptide synthetase, condensation domain"/>
    <property type="match status" value="1"/>
</dbReference>
<evidence type="ECO:0000313" key="3">
    <source>
        <dbReference type="Proteomes" id="UP000653411"/>
    </source>
</evidence>
<dbReference type="RefSeq" id="WP_189267467.1">
    <property type="nucleotide sequence ID" value="NZ_BMML01000023.1"/>
</dbReference>
<name>A0A918CVF9_9ACTN</name>
<dbReference type="GO" id="GO:0047527">
    <property type="term" value="F:2,3-dihydroxybenzoate-serine ligase activity"/>
    <property type="evidence" value="ECO:0007669"/>
    <property type="project" value="TreeGrafter"/>
</dbReference>
<dbReference type="GO" id="GO:0005829">
    <property type="term" value="C:cytosol"/>
    <property type="evidence" value="ECO:0007669"/>
    <property type="project" value="TreeGrafter"/>
</dbReference>
<dbReference type="GO" id="GO:0009239">
    <property type="term" value="P:enterobactin biosynthetic process"/>
    <property type="evidence" value="ECO:0007669"/>
    <property type="project" value="TreeGrafter"/>
</dbReference>
<evidence type="ECO:0000259" key="1">
    <source>
        <dbReference type="Pfam" id="PF00668"/>
    </source>
</evidence>
<dbReference type="GO" id="GO:0031177">
    <property type="term" value="F:phosphopantetheine binding"/>
    <property type="evidence" value="ECO:0007669"/>
    <property type="project" value="TreeGrafter"/>
</dbReference>
<reference evidence="2" key="1">
    <citation type="journal article" date="2014" name="Int. J. Syst. Evol. Microbiol.">
        <title>Complete genome sequence of Corynebacterium casei LMG S-19264T (=DSM 44701T), isolated from a smear-ripened cheese.</title>
        <authorList>
            <consortium name="US DOE Joint Genome Institute (JGI-PGF)"/>
            <person name="Walter F."/>
            <person name="Albersmeier A."/>
            <person name="Kalinowski J."/>
            <person name="Ruckert C."/>
        </authorList>
    </citation>
    <scope>NUCLEOTIDE SEQUENCE</scope>
    <source>
        <strain evidence="2">CGMCC 4.7110</strain>
    </source>
</reference>
<dbReference type="InterPro" id="IPR001242">
    <property type="entry name" value="Condensation_dom"/>
</dbReference>
<protein>
    <recommendedName>
        <fullName evidence="1">Condensation domain-containing protein</fullName>
    </recommendedName>
</protein>
<keyword evidence="3" id="KW-1185">Reference proteome</keyword>
<feature type="domain" description="Condensation" evidence="1">
    <location>
        <begin position="10"/>
        <end position="433"/>
    </location>
</feature>
<evidence type="ECO:0000313" key="2">
    <source>
        <dbReference type="EMBL" id="GGN34782.1"/>
    </source>
</evidence>
<accession>A0A918CVF9</accession>
<dbReference type="Gene3D" id="3.30.559.10">
    <property type="entry name" value="Chloramphenicol acetyltransferase-like domain"/>
    <property type="match status" value="1"/>
</dbReference>
<dbReference type="GO" id="GO:0008610">
    <property type="term" value="P:lipid biosynthetic process"/>
    <property type="evidence" value="ECO:0007669"/>
    <property type="project" value="UniProtKB-ARBA"/>
</dbReference>
<dbReference type="EMBL" id="BMML01000023">
    <property type="protein sequence ID" value="GGN34782.1"/>
    <property type="molecule type" value="Genomic_DNA"/>
</dbReference>
<dbReference type="InterPro" id="IPR023213">
    <property type="entry name" value="CAT-like_dom_sf"/>
</dbReference>